<evidence type="ECO:0000256" key="1">
    <source>
        <dbReference type="ARBA" id="ARBA00023015"/>
    </source>
</evidence>
<dbReference type="InterPro" id="IPR036388">
    <property type="entry name" value="WH-like_DNA-bd_sf"/>
</dbReference>
<dbReference type="InterPro" id="IPR000524">
    <property type="entry name" value="Tscrpt_reg_HTH_GntR"/>
</dbReference>
<dbReference type="SMART" id="SM00345">
    <property type="entry name" value="HTH_GNTR"/>
    <property type="match status" value="1"/>
</dbReference>
<dbReference type="RefSeq" id="WP_138192977.1">
    <property type="nucleotide sequence ID" value="NZ_VCIW01000002.1"/>
</dbReference>
<sequence length="467" mass="54097">MENKPSRTTFRERMDEMIGALRNDIVSGKLQSGTFIPSINQLSKQYRLSINSVQKGLDELVAESLIERIPRVGIRVTDTREHKAVSISVGYYPTLVDDVDLNRLTERFQLRYPHIRVKLVPLQLSNYFDVADYYLKNEIVDVIAINQIHFRQFFDADDDLEDRFEPLEEDDGLYPYLSDPYRANGRLLVKPIIFSPVVLCYNKRHFAERGVPEPPMDWTWSEFMECLELLESEHGDVILPFYFYPSTSNRWPIFILQSGVDFAAQRSGKLDWSCAPILDSIQTCYDLIHRQKMFSVLLSENDFGVERLFAQQKVSVMMTSYFNLNRMRNADLTFDIAPLPYVHTPKTLLLTIGLALNRRSKQKEAGRAFIDFVSSFESQLHIRRHTYSIPALRQAAEWEGEEAGYRPSRFGMYRDIVHTYAQLYDLELRAGDRERLLAAMNMYWMGLQSIETTISQLSAIGGFAPAK</sequence>
<dbReference type="PROSITE" id="PS50949">
    <property type="entry name" value="HTH_GNTR"/>
    <property type="match status" value="1"/>
</dbReference>
<dbReference type="EMBL" id="VCIW01000002">
    <property type="protein sequence ID" value="TLS53659.1"/>
    <property type="molecule type" value="Genomic_DNA"/>
</dbReference>
<dbReference type="GO" id="GO:0003677">
    <property type="term" value="F:DNA binding"/>
    <property type="evidence" value="ECO:0007669"/>
    <property type="project" value="UniProtKB-KW"/>
</dbReference>
<dbReference type="PANTHER" id="PTHR43649">
    <property type="entry name" value="ARABINOSE-BINDING PROTEIN-RELATED"/>
    <property type="match status" value="1"/>
</dbReference>
<evidence type="ECO:0000256" key="3">
    <source>
        <dbReference type="ARBA" id="ARBA00023163"/>
    </source>
</evidence>
<keyword evidence="3" id="KW-0804">Transcription</keyword>
<dbReference type="AlphaFoldDB" id="A0A5R9GET3"/>
<keyword evidence="1" id="KW-0805">Transcription regulation</keyword>
<keyword evidence="6" id="KW-1185">Reference proteome</keyword>
<name>A0A5R9GET3_9BACL</name>
<proteinExistence type="predicted"/>
<gene>
    <name evidence="5" type="ORF">FE782_05140</name>
</gene>
<evidence type="ECO:0000313" key="5">
    <source>
        <dbReference type="EMBL" id="TLS53659.1"/>
    </source>
</evidence>
<dbReference type="Gene3D" id="1.10.10.10">
    <property type="entry name" value="Winged helix-like DNA-binding domain superfamily/Winged helix DNA-binding domain"/>
    <property type="match status" value="1"/>
</dbReference>
<evidence type="ECO:0000256" key="2">
    <source>
        <dbReference type="ARBA" id="ARBA00023125"/>
    </source>
</evidence>
<dbReference type="InterPro" id="IPR006059">
    <property type="entry name" value="SBP"/>
</dbReference>
<dbReference type="Proteomes" id="UP000309676">
    <property type="component" value="Unassembled WGS sequence"/>
</dbReference>
<dbReference type="PANTHER" id="PTHR43649:SF12">
    <property type="entry name" value="DIACETYLCHITOBIOSE BINDING PROTEIN DASA"/>
    <property type="match status" value="1"/>
</dbReference>
<comment type="caution">
    <text evidence="5">The sequence shown here is derived from an EMBL/GenBank/DDBJ whole genome shotgun (WGS) entry which is preliminary data.</text>
</comment>
<reference evidence="5 6" key="1">
    <citation type="submission" date="2019-05" db="EMBL/GenBank/DDBJ databases">
        <authorList>
            <person name="Narsing Rao M.P."/>
            <person name="Li W.J."/>
        </authorList>
    </citation>
    <scope>NUCLEOTIDE SEQUENCE [LARGE SCALE GENOMIC DNA]</scope>
    <source>
        <strain evidence="5 6">SYSU_K30003</strain>
    </source>
</reference>
<protein>
    <submittedName>
        <fullName evidence="5">Extracellular solute-binding protein</fullName>
    </submittedName>
</protein>
<dbReference type="CDD" id="cd07377">
    <property type="entry name" value="WHTH_GntR"/>
    <property type="match status" value="1"/>
</dbReference>
<keyword evidence="2" id="KW-0238">DNA-binding</keyword>
<feature type="domain" description="HTH gntR-type" evidence="4">
    <location>
        <begin position="11"/>
        <end position="79"/>
    </location>
</feature>
<dbReference type="InterPro" id="IPR036390">
    <property type="entry name" value="WH_DNA-bd_sf"/>
</dbReference>
<dbReference type="Pfam" id="PF01547">
    <property type="entry name" value="SBP_bac_1"/>
    <property type="match status" value="1"/>
</dbReference>
<organism evidence="5 6">
    <name type="scientific">Paenibacillus antri</name>
    <dbReference type="NCBI Taxonomy" id="2582848"/>
    <lineage>
        <taxon>Bacteria</taxon>
        <taxon>Bacillati</taxon>
        <taxon>Bacillota</taxon>
        <taxon>Bacilli</taxon>
        <taxon>Bacillales</taxon>
        <taxon>Paenibacillaceae</taxon>
        <taxon>Paenibacillus</taxon>
    </lineage>
</organism>
<dbReference type="Pfam" id="PF00392">
    <property type="entry name" value="GntR"/>
    <property type="match status" value="1"/>
</dbReference>
<dbReference type="SUPFAM" id="SSF53850">
    <property type="entry name" value="Periplasmic binding protein-like II"/>
    <property type="match status" value="1"/>
</dbReference>
<evidence type="ECO:0000313" key="6">
    <source>
        <dbReference type="Proteomes" id="UP000309676"/>
    </source>
</evidence>
<dbReference type="SUPFAM" id="SSF46785">
    <property type="entry name" value="Winged helix' DNA-binding domain"/>
    <property type="match status" value="1"/>
</dbReference>
<dbReference type="OrthoDB" id="2374506at2"/>
<evidence type="ECO:0000259" key="4">
    <source>
        <dbReference type="PROSITE" id="PS50949"/>
    </source>
</evidence>
<accession>A0A5R9GET3</accession>
<dbReference type="Gene3D" id="3.40.190.10">
    <property type="entry name" value="Periplasmic binding protein-like II"/>
    <property type="match status" value="1"/>
</dbReference>
<dbReference type="GO" id="GO:0003700">
    <property type="term" value="F:DNA-binding transcription factor activity"/>
    <property type="evidence" value="ECO:0007669"/>
    <property type="project" value="InterPro"/>
</dbReference>
<dbReference type="InterPro" id="IPR050490">
    <property type="entry name" value="Bact_solute-bd_prot1"/>
</dbReference>